<dbReference type="CDD" id="cd16118">
    <property type="entry name" value="UBX2_UBXN9"/>
    <property type="match status" value="1"/>
</dbReference>
<feature type="region of interest" description="Disordered" evidence="1">
    <location>
        <begin position="36"/>
        <end position="62"/>
    </location>
</feature>
<dbReference type="InterPro" id="IPR001012">
    <property type="entry name" value="UBX_dom"/>
</dbReference>
<proteinExistence type="predicted"/>
<evidence type="ECO:0000256" key="1">
    <source>
        <dbReference type="SAM" id="MobiDB-lite"/>
    </source>
</evidence>
<feature type="domain" description="UBX" evidence="2">
    <location>
        <begin position="551"/>
        <end position="627"/>
    </location>
</feature>
<dbReference type="Pfam" id="PF11470">
    <property type="entry name" value="TUG-UBL1"/>
    <property type="match status" value="1"/>
</dbReference>
<dbReference type="GO" id="GO:0006886">
    <property type="term" value="P:intracellular protein transport"/>
    <property type="evidence" value="ECO:0007669"/>
    <property type="project" value="TreeGrafter"/>
</dbReference>
<dbReference type="InterPro" id="IPR029071">
    <property type="entry name" value="Ubiquitin-like_domsf"/>
</dbReference>
<sequence>MHPEILLYRLEKQGLWNFTYRPLQQTVPFVRRNLQQQEETCQHDSSSSDPSHDNLERPTNQSFTLRDAAGLTSLSASETQDSAAALIELSLPNGGVSLHVRKVRVLSRDCRFGPIGKLAIFTASARNEVHDFGQRLRVFMPSIIVQYSSGHKMSVDIVANKPLIKALETACLQRSLDPSKHSFVHKRRPVDLSATFRFSGLVNNACVDLVPIDKVSGTHDESAEIRVCFRLGMGQRFVWIGCSRSSLWSILSDMAKAHPEIAQFIGSPDDSSAQDLPSVVYLQEQVIGVENLRTTSPADLGILRGSALLQLHRLSPSLSMASSNSATSTSDVQPATTVSTPPLHHSPPSPKLGRSMSVDNDQDEPMQIHLNPLPPIDAENENQFVSPFSIFAERPTQSAFGQPEQPPKYQHPSSEQPKTLGALLGINLDSSSSIDCTVQHSSVVHPFVDFKFPSETVGMDLRTNDSDGDAFSNEHKVNRESVAFRLVRAHSNSLSGGGGAAQTSDDIPDEFFNHTEEDIRNILRAYRSEWTNGQPLQTAAMRKSVRDQMYRKYPRAIIQFHWSDGVVVQACFDPREPVSALYQFIKEIIQCPETEFQLYTTPPKFVLKDKTVNLIDANLVPMAKVYFSGKSTKADDALLPELLSTAVTENVTAARAVVTT</sequence>
<accession>A0A8T0D0M0</accession>
<dbReference type="PROSITE" id="PS50033">
    <property type="entry name" value="UBX"/>
    <property type="match status" value="1"/>
</dbReference>
<dbReference type="OrthoDB" id="440781at2759"/>
<keyword evidence="4" id="KW-1185">Reference proteome</keyword>
<dbReference type="SUPFAM" id="SSF54236">
    <property type="entry name" value="Ubiquitin-like"/>
    <property type="match status" value="2"/>
</dbReference>
<dbReference type="Pfam" id="PF00789">
    <property type="entry name" value="UBX"/>
    <property type="match status" value="1"/>
</dbReference>
<dbReference type="CDD" id="cd16105">
    <property type="entry name" value="Ubl_ASPSCR1_like"/>
    <property type="match status" value="1"/>
</dbReference>
<name>A0A8T0D0M0_9TREM</name>
<organism evidence="3 4">
    <name type="scientific">Paragonimus westermani</name>
    <dbReference type="NCBI Taxonomy" id="34504"/>
    <lineage>
        <taxon>Eukaryota</taxon>
        <taxon>Metazoa</taxon>
        <taxon>Spiralia</taxon>
        <taxon>Lophotrochozoa</taxon>
        <taxon>Platyhelminthes</taxon>
        <taxon>Trematoda</taxon>
        <taxon>Digenea</taxon>
        <taxon>Plagiorchiida</taxon>
        <taxon>Troglotremata</taxon>
        <taxon>Troglotrematidae</taxon>
        <taxon>Paragonimus</taxon>
    </lineage>
</organism>
<dbReference type="GO" id="GO:0005737">
    <property type="term" value="C:cytoplasm"/>
    <property type="evidence" value="ECO:0007669"/>
    <property type="project" value="TreeGrafter"/>
</dbReference>
<feature type="region of interest" description="Disordered" evidence="1">
    <location>
        <begin position="397"/>
        <end position="416"/>
    </location>
</feature>
<dbReference type="Proteomes" id="UP000699462">
    <property type="component" value="Unassembled WGS sequence"/>
</dbReference>
<feature type="region of interest" description="Disordered" evidence="1">
    <location>
        <begin position="319"/>
        <end position="364"/>
    </location>
</feature>
<reference evidence="3 4" key="1">
    <citation type="submission" date="2019-07" db="EMBL/GenBank/DDBJ databases">
        <title>Annotation for the trematode Paragonimus westermani.</title>
        <authorList>
            <person name="Choi Y.-J."/>
        </authorList>
    </citation>
    <scope>NUCLEOTIDE SEQUENCE [LARGE SCALE GENOMIC DNA]</scope>
    <source>
        <strain evidence="3">180907_Pwestermani</strain>
    </source>
</reference>
<evidence type="ECO:0000259" key="2">
    <source>
        <dbReference type="PROSITE" id="PS50033"/>
    </source>
</evidence>
<dbReference type="AlphaFoldDB" id="A0A8T0D0M0"/>
<dbReference type="GO" id="GO:0005634">
    <property type="term" value="C:nucleus"/>
    <property type="evidence" value="ECO:0007669"/>
    <property type="project" value="TreeGrafter"/>
</dbReference>
<dbReference type="GO" id="GO:0012506">
    <property type="term" value="C:vesicle membrane"/>
    <property type="evidence" value="ECO:0007669"/>
    <property type="project" value="TreeGrafter"/>
</dbReference>
<dbReference type="PANTHER" id="PTHR46467">
    <property type="entry name" value="TETHER CONTAINING UBX DOMAIN FOR GLUT4"/>
    <property type="match status" value="1"/>
</dbReference>
<dbReference type="InterPro" id="IPR021569">
    <property type="entry name" value="TUG-UBL1"/>
</dbReference>
<feature type="compositionally biased region" description="Low complexity" evidence="1">
    <location>
        <begin position="319"/>
        <end position="343"/>
    </location>
</feature>
<evidence type="ECO:0000313" key="3">
    <source>
        <dbReference type="EMBL" id="KAF8561420.1"/>
    </source>
</evidence>
<dbReference type="EMBL" id="JTDF01021757">
    <property type="protein sequence ID" value="KAF8561420.1"/>
    <property type="molecule type" value="Genomic_DNA"/>
</dbReference>
<gene>
    <name evidence="3" type="ORF">P879_04816</name>
</gene>
<evidence type="ECO:0000313" key="4">
    <source>
        <dbReference type="Proteomes" id="UP000699462"/>
    </source>
</evidence>
<comment type="caution">
    <text evidence="3">The sequence shown here is derived from an EMBL/GenBank/DDBJ whole genome shotgun (WGS) entry which is preliminary data.</text>
</comment>
<dbReference type="PANTHER" id="PTHR46467:SF1">
    <property type="entry name" value="TETHER CONTAINING UBX DOMAIN FOR GLUT4"/>
    <property type="match status" value="1"/>
</dbReference>
<dbReference type="GO" id="GO:0042593">
    <property type="term" value="P:glucose homeostasis"/>
    <property type="evidence" value="ECO:0007669"/>
    <property type="project" value="TreeGrafter"/>
</dbReference>
<protein>
    <recommendedName>
        <fullName evidence="2">UBX domain-containing protein</fullName>
    </recommendedName>
</protein>
<dbReference type="Gene3D" id="3.10.20.90">
    <property type="entry name" value="Phosphatidylinositol 3-kinase Catalytic Subunit, Chain A, domain 1"/>
    <property type="match status" value="2"/>
</dbReference>